<dbReference type="AlphaFoldDB" id="A0A835XGZ2"/>
<evidence type="ECO:0000313" key="2">
    <source>
        <dbReference type="EMBL" id="KAG2483903.1"/>
    </source>
</evidence>
<protein>
    <submittedName>
        <fullName evidence="2">Uncharacterized protein</fullName>
    </submittedName>
</protein>
<feature type="region of interest" description="Disordered" evidence="1">
    <location>
        <begin position="68"/>
        <end position="437"/>
    </location>
</feature>
<feature type="region of interest" description="Disordered" evidence="1">
    <location>
        <begin position="540"/>
        <end position="560"/>
    </location>
</feature>
<feature type="region of interest" description="Disordered" evidence="1">
    <location>
        <begin position="830"/>
        <end position="919"/>
    </location>
</feature>
<evidence type="ECO:0000256" key="1">
    <source>
        <dbReference type="SAM" id="MobiDB-lite"/>
    </source>
</evidence>
<feature type="compositionally biased region" description="Basic residues" evidence="1">
    <location>
        <begin position="89"/>
        <end position="102"/>
    </location>
</feature>
<dbReference type="Proteomes" id="UP000612055">
    <property type="component" value="Unassembled WGS sequence"/>
</dbReference>
<feature type="compositionally biased region" description="Gly residues" evidence="1">
    <location>
        <begin position="304"/>
        <end position="314"/>
    </location>
</feature>
<organism evidence="2 3">
    <name type="scientific">Edaphochlamys debaryana</name>
    <dbReference type="NCBI Taxonomy" id="47281"/>
    <lineage>
        <taxon>Eukaryota</taxon>
        <taxon>Viridiplantae</taxon>
        <taxon>Chlorophyta</taxon>
        <taxon>core chlorophytes</taxon>
        <taxon>Chlorophyceae</taxon>
        <taxon>CS clade</taxon>
        <taxon>Chlamydomonadales</taxon>
        <taxon>Chlamydomonadales incertae sedis</taxon>
        <taxon>Edaphochlamys</taxon>
    </lineage>
</organism>
<feature type="compositionally biased region" description="Acidic residues" evidence="1">
    <location>
        <begin position="355"/>
        <end position="367"/>
    </location>
</feature>
<feature type="compositionally biased region" description="Gly residues" evidence="1">
    <location>
        <begin position="239"/>
        <end position="251"/>
    </location>
</feature>
<dbReference type="OrthoDB" id="550018at2759"/>
<name>A0A835XGZ2_9CHLO</name>
<feature type="region of interest" description="Disordered" evidence="1">
    <location>
        <begin position="691"/>
        <end position="721"/>
    </location>
</feature>
<keyword evidence="3" id="KW-1185">Reference proteome</keyword>
<accession>A0A835XGZ2</accession>
<gene>
    <name evidence="2" type="ORF">HYH03_017225</name>
</gene>
<feature type="compositionally biased region" description="Pro residues" evidence="1">
    <location>
        <begin position="78"/>
        <end position="88"/>
    </location>
</feature>
<comment type="caution">
    <text evidence="2">The sequence shown here is derived from an EMBL/GenBank/DDBJ whole genome shotgun (WGS) entry which is preliminary data.</text>
</comment>
<reference evidence="2" key="1">
    <citation type="journal article" date="2020" name="bioRxiv">
        <title>Comparative genomics of Chlamydomonas.</title>
        <authorList>
            <person name="Craig R.J."/>
            <person name="Hasan A.R."/>
            <person name="Ness R.W."/>
            <person name="Keightley P.D."/>
        </authorList>
    </citation>
    <scope>NUCLEOTIDE SEQUENCE</scope>
    <source>
        <strain evidence="2">CCAP 11/70</strain>
    </source>
</reference>
<evidence type="ECO:0000313" key="3">
    <source>
        <dbReference type="Proteomes" id="UP000612055"/>
    </source>
</evidence>
<feature type="compositionally biased region" description="Low complexity" evidence="1">
    <location>
        <begin position="839"/>
        <end position="854"/>
    </location>
</feature>
<dbReference type="EMBL" id="JAEHOE010000162">
    <property type="protein sequence ID" value="KAG2483903.1"/>
    <property type="molecule type" value="Genomic_DNA"/>
</dbReference>
<feature type="compositionally biased region" description="Gly residues" evidence="1">
    <location>
        <begin position="138"/>
        <end position="149"/>
    </location>
</feature>
<feature type="compositionally biased region" description="Low complexity" evidence="1">
    <location>
        <begin position="413"/>
        <end position="423"/>
    </location>
</feature>
<feature type="compositionally biased region" description="Low complexity" evidence="1">
    <location>
        <begin position="379"/>
        <end position="390"/>
    </location>
</feature>
<proteinExistence type="predicted"/>
<feature type="compositionally biased region" description="Basic and acidic residues" evidence="1">
    <location>
        <begin position="68"/>
        <end position="77"/>
    </location>
</feature>
<feature type="compositionally biased region" description="Pro residues" evidence="1">
    <location>
        <begin position="159"/>
        <end position="173"/>
    </location>
</feature>
<sequence>MPGTIERPSSPNKSVEACLRARSQARRLKENYEGTLGVPSRGELKKLNHLLIHDRDGVFDNIERLPHYNKSDLRAPEEPQPASPSKSPPRPHHHHHHHATHHHHDEGGSRSRVGFADSPSGSHSNPRSPFLSAPGSPATGGSGGTGPGGRPRLRVSVPAAPPDPEPPPPPPELPDAADQTEYPVRFFTSPMGAVMDPRMWSAPRRRILGPTDEPPRPVLVVEDSHGNAPSTSSRPSAGRLGGGSEAGGGSHAGPQSQASHGSGLSGSIPPPPVGFGFGSVIPHDEREGEGGLSGSHGHDRGSHGGRGGGAGYGEDGTEYDRGGDAPYGQHDPDTGEWLPGGGSEPLRPGEVMEGVVEDEGDGDGEGADGERSGWEAEEASVAALSAVSGARSRQRSEAVTPRSGATGASGYRSGSPTGSGSASEGEEESAERRKHRLAAQGLLHASELPAEEWARIGPPQDTADATRFTARAYDITIDWEPATLTARRVARPDIFHISKEEEKRRQMIVDAATHALKEQRRAEMEAHEAALEQERIMRSTPKGPRYDTFGVLRPQRPHSANKPRYLDWHPEGVGGMNALQQSMAWQEHEAALAQAGPGAESRPMSGVVASGVGSSGLGSTPVGSRVGSALQRSAKSETSRVAARLGSALPLPRTKLFETMNHESFVYEDTAEDGADGGGSVYAHNATRLSSANTAGTSRRVASATGSPRSFAPPSRPPGVTDAHYAQMVRQQRKWLNGPVEPPRPQSAGSQPIVPTTTRLYARPRSSVPLPEGTAPAVPSRVAAEAAAAKAAEEAAARPSSALRQTHILARSQAAAEYVRSRSSILRITRPQSGFMTNRGPAAPAAPRPWSAGAHGPAGSRPQSGQAKEAGGAQSPGTRPGSGVSVTSGRPGLGKPHVFGEMLPPTDASGAPPDGHVARKFEVHEDMLTTMMAGYKGR</sequence>